<accession>A0A812NH89</accession>
<evidence type="ECO:0000313" key="2">
    <source>
        <dbReference type="Proteomes" id="UP000601435"/>
    </source>
</evidence>
<dbReference type="OrthoDB" id="10480923at2759"/>
<organism evidence="1 2">
    <name type="scientific">Symbiodinium necroappetens</name>
    <dbReference type="NCBI Taxonomy" id="1628268"/>
    <lineage>
        <taxon>Eukaryota</taxon>
        <taxon>Sar</taxon>
        <taxon>Alveolata</taxon>
        <taxon>Dinophyceae</taxon>
        <taxon>Suessiales</taxon>
        <taxon>Symbiodiniaceae</taxon>
        <taxon>Symbiodinium</taxon>
    </lineage>
</organism>
<feature type="non-terminal residue" evidence="1">
    <location>
        <position position="137"/>
    </location>
</feature>
<dbReference type="Proteomes" id="UP000601435">
    <property type="component" value="Unassembled WGS sequence"/>
</dbReference>
<gene>
    <name evidence="1" type="ORF">SNEC2469_LOCUS7617</name>
</gene>
<reference evidence="1" key="1">
    <citation type="submission" date="2021-02" db="EMBL/GenBank/DDBJ databases">
        <authorList>
            <person name="Dougan E. K."/>
            <person name="Rhodes N."/>
            <person name="Thang M."/>
            <person name="Chan C."/>
        </authorList>
    </citation>
    <scope>NUCLEOTIDE SEQUENCE</scope>
</reference>
<name>A0A812NH89_9DINO</name>
<sequence>MLHCRSCQVKLFEPEREAEMALHYLESIEGSQLLLQLFRVLLKNTLQDLSTQLVPKATETACPHLRMLRDRVMSAAVSAFSWRGSSQASGGSSSSAHQLDGAEVDAEAALVGESAEFPGEEQLQTILAALEVFESSI</sequence>
<dbReference type="EMBL" id="CAJNJA010012864">
    <property type="protein sequence ID" value="CAE7306924.1"/>
    <property type="molecule type" value="Genomic_DNA"/>
</dbReference>
<protein>
    <submittedName>
        <fullName evidence="1">Uncharacterized protein</fullName>
    </submittedName>
</protein>
<proteinExistence type="predicted"/>
<comment type="caution">
    <text evidence="1">The sequence shown here is derived from an EMBL/GenBank/DDBJ whole genome shotgun (WGS) entry which is preliminary data.</text>
</comment>
<keyword evidence="2" id="KW-1185">Reference proteome</keyword>
<dbReference type="AlphaFoldDB" id="A0A812NH89"/>
<evidence type="ECO:0000313" key="1">
    <source>
        <dbReference type="EMBL" id="CAE7306924.1"/>
    </source>
</evidence>